<dbReference type="EMBL" id="GDHF01026084">
    <property type="protein sequence ID" value="JAI26230.1"/>
    <property type="molecule type" value="Transcribed_RNA"/>
</dbReference>
<dbReference type="AlphaFoldDB" id="A0A0K8UIU3"/>
<evidence type="ECO:0000313" key="1">
    <source>
        <dbReference type="EMBL" id="JAI26230.1"/>
    </source>
</evidence>
<feature type="non-terminal residue" evidence="1">
    <location>
        <position position="1"/>
    </location>
</feature>
<gene>
    <name evidence="1" type="ORF">c0_g1_i1</name>
</gene>
<name>A0A0K8UIU3_BACLA</name>
<organism evidence="1">
    <name type="scientific">Bactrocera latifrons</name>
    <name type="common">Malaysian fruit fly</name>
    <name type="synonym">Chaetodacus latifrons</name>
    <dbReference type="NCBI Taxonomy" id="174628"/>
    <lineage>
        <taxon>Eukaryota</taxon>
        <taxon>Metazoa</taxon>
        <taxon>Ecdysozoa</taxon>
        <taxon>Arthropoda</taxon>
        <taxon>Hexapoda</taxon>
        <taxon>Insecta</taxon>
        <taxon>Pterygota</taxon>
        <taxon>Neoptera</taxon>
        <taxon>Endopterygota</taxon>
        <taxon>Diptera</taxon>
        <taxon>Brachycera</taxon>
        <taxon>Muscomorpha</taxon>
        <taxon>Tephritoidea</taxon>
        <taxon>Tephritidae</taxon>
        <taxon>Bactrocera</taxon>
        <taxon>Bactrocera</taxon>
    </lineage>
</organism>
<protein>
    <submittedName>
        <fullName evidence="1">Uncharacterized protein</fullName>
    </submittedName>
</protein>
<proteinExistence type="predicted"/>
<sequence length="202" mass="20349">ANSTRCVHICNTCNILVAVTTYSLKMKLIYLVFLLLPILEARSAVFQRRYIRQAGRYGTSGGYRPNLAYSSGNQGGVSANGAGINSSGNSYGSGNVKVSGNGSGNVRLAYAPAGGAIANRPHSGIGGFKYGGRPSPGSDFVVNALGAAGAGSSGAYSANHPQAVYKNVAGRPQANTLYRVGPGGTLASAGRPVGGGGAYQSG</sequence>
<accession>A0A0K8UIU3</accession>
<reference evidence="1" key="1">
    <citation type="submission" date="2015-06" db="EMBL/GenBank/DDBJ databases">
        <authorList>
            <person name="Hoefler B.C."/>
            <person name="Straight P.D."/>
        </authorList>
    </citation>
    <scope>NUCLEOTIDE SEQUENCE</scope>
</reference>
<dbReference type="OrthoDB" id="8044171at2759"/>